<dbReference type="InterPro" id="IPR014985">
    <property type="entry name" value="WbqC"/>
</dbReference>
<dbReference type="Pfam" id="PF08889">
    <property type="entry name" value="WbqC"/>
    <property type="match status" value="1"/>
</dbReference>
<accession>A0A845MFB7</accession>
<organism evidence="1 2">
    <name type="scientific">Sneathiella chungangensis</name>
    <dbReference type="NCBI Taxonomy" id="1418234"/>
    <lineage>
        <taxon>Bacteria</taxon>
        <taxon>Pseudomonadati</taxon>
        <taxon>Pseudomonadota</taxon>
        <taxon>Alphaproteobacteria</taxon>
        <taxon>Sneathiellales</taxon>
        <taxon>Sneathiellaceae</taxon>
        <taxon>Sneathiella</taxon>
    </lineage>
</organism>
<dbReference type="EMBL" id="WTVA01000002">
    <property type="protein sequence ID" value="MZR21734.1"/>
    <property type="molecule type" value="Genomic_DNA"/>
</dbReference>
<dbReference type="RefSeq" id="WP_161338175.1">
    <property type="nucleotide sequence ID" value="NZ_JBHSDG010000001.1"/>
</dbReference>
<dbReference type="AlphaFoldDB" id="A0A845MFB7"/>
<dbReference type="Proteomes" id="UP000445696">
    <property type="component" value="Unassembled WGS sequence"/>
</dbReference>
<reference evidence="1 2" key="1">
    <citation type="journal article" date="2014" name="Int. J. Syst. Evol. Microbiol.">
        <title>Sneathiella chungangensis sp. nov., isolated from a marine sand, and emended description of the genus Sneathiella.</title>
        <authorList>
            <person name="Siamphan C."/>
            <person name="Kim H."/>
            <person name="Lee J.S."/>
            <person name="Kim W."/>
        </authorList>
    </citation>
    <scope>NUCLEOTIDE SEQUENCE [LARGE SCALE GENOMIC DNA]</scope>
    <source>
        <strain evidence="1 2">KCTC 32476</strain>
    </source>
</reference>
<comment type="caution">
    <text evidence="1">The sequence shown here is derived from an EMBL/GenBank/DDBJ whole genome shotgun (WGS) entry which is preliminary data.</text>
</comment>
<evidence type="ECO:0000313" key="1">
    <source>
        <dbReference type="EMBL" id="MZR21734.1"/>
    </source>
</evidence>
<name>A0A845MFB7_9PROT</name>
<evidence type="ECO:0000313" key="2">
    <source>
        <dbReference type="Proteomes" id="UP000445696"/>
    </source>
</evidence>
<sequence length="230" mass="26635">MRVAIVQSNYIPWKGYFDMIASVDYFILYDDVQFTRRDWRNRNKIKTRDGLQWLTVPVLSKNKYFQAIKDTKIDGTAWATKHWRSIDANYKKAPHFDALAEIIRPVYEGETPEYLTELNVLLIRRICDFLNIKTTISLSSEFDLAEGQNERLLGICKQLDADVYVSGPLAKDYLDISLFAADGVDVEWFDYSGYPNYDQLWGDFEHGVSIVDLIANTGHNAADFMKYVKT</sequence>
<gene>
    <name evidence="1" type="ORF">GQF03_05275</name>
</gene>
<evidence type="ECO:0008006" key="3">
    <source>
        <dbReference type="Google" id="ProtNLM"/>
    </source>
</evidence>
<keyword evidence="2" id="KW-1185">Reference proteome</keyword>
<dbReference type="OrthoDB" id="3611744at2"/>
<protein>
    <recommendedName>
        <fullName evidence="3">WbqC family protein</fullName>
    </recommendedName>
</protein>
<proteinExistence type="predicted"/>